<protein>
    <submittedName>
        <fullName evidence="2">Uncharacterized protein</fullName>
    </submittedName>
</protein>
<proteinExistence type="predicted"/>
<organism evidence="2 3">
    <name type="scientific">Leucobacter iarius</name>
    <dbReference type="NCBI Taxonomy" id="333963"/>
    <lineage>
        <taxon>Bacteria</taxon>
        <taxon>Bacillati</taxon>
        <taxon>Actinomycetota</taxon>
        <taxon>Actinomycetes</taxon>
        <taxon>Micrococcales</taxon>
        <taxon>Microbacteriaceae</taxon>
        <taxon>Leucobacter</taxon>
    </lineage>
</organism>
<feature type="transmembrane region" description="Helical" evidence="1">
    <location>
        <begin position="70"/>
        <end position="87"/>
    </location>
</feature>
<accession>A0ABN2L6A0</accession>
<evidence type="ECO:0000256" key="1">
    <source>
        <dbReference type="SAM" id="Phobius"/>
    </source>
</evidence>
<keyword evidence="1" id="KW-0472">Membrane</keyword>
<dbReference type="Proteomes" id="UP001500851">
    <property type="component" value="Unassembled WGS sequence"/>
</dbReference>
<sequence length="121" mass="12860">MDGWQQGGWGWFALALVNAGLAEQKNRSRLNWFLLSLLLGPFATAYIVMTAKPEPSEAAGVTVIEPHMGLWVMAVLLLGGALIAGLFALTTPWLWFVAGGCFALSATAGVLAWKVAARSTV</sequence>
<feature type="transmembrane region" description="Helical" evidence="1">
    <location>
        <begin position="32"/>
        <end position="49"/>
    </location>
</feature>
<dbReference type="RefSeq" id="WP_344028051.1">
    <property type="nucleotide sequence ID" value="NZ_BAAAOB010000001.1"/>
</dbReference>
<evidence type="ECO:0000313" key="2">
    <source>
        <dbReference type="EMBL" id="GAA1776760.1"/>
    </source>
</evidence>
<keyword evidence="1" id="KW-1133">Transmembrane helix</keyword>
<dbReference type="EMBL" id="BAAAOB010000001">
    <property type="protein sequence ID" value="GAA1776760.1"/>
    <property type="molecule type" value="Genomic_DNA"/>
</dbReference>
<gene>
    <name evidence="2" type="ORF">GCM10009768_01580</name>
</gene>
<name>A0ABN2L6A0_9MICO</name>
<feature type="transmembrane region" description="Helical" evidence="1">
    <location>
        <begin position="93"/>
        <end position="113"/>
    </location>
</feature>
<reference evidence="2 3" key="1">
    <citation type="journal article" date="2019" name="Int. J. Syst. Evol. Microbiol.">
        <title>The Global Catalogue of Microorganisms (GCM) 10K type strain sequencing project: providing services to taxonomists for standard genome sequencing and annotation.</title>
        <authorList>
            <consortium name="The Broad Institute Genomics Platform"/>
            <consortium name="The Broad Institute Genome Sequencing Center for Infectious Disease"/>
            <person name="Wu L."/>
            <person name="Ma J."/>
        </authorList>
    </citation>
    <scope>NUCLEOTIDE SEQUENCE [LARGE SCALE GENOMIC DNA]</scope>
    <source>
        <strain evidence="2 3">JCM 14736</strain>
    </source>
</reference>
<evidence type="ECO:0000313" key="3">
    <source>
        <dbReference type="Proteomes" id="UP001500851"/>
    </source>
</evidence>
<keyword evidence="3" id="KW-1185">Reference proteome</keyword>
<keyword evidence="1" id="KW-0812">Transmembrane</keyword>
<comment type="caution">
    <text evidence="2">The sequence shown here is derived from an EMBL/GenBank/DDBJ whole genome shotgun (WGS) entry which is preliminary data.</text>
</comment>